<evidence type="ECO:0000256" key="1">
    <source>
        <dbReference type="SAM" id="Phobius"/>
    </source>
</evidence>
<protein>
    <recommendedName>
        <fullName evidence="4">Integral membrane protein</fullName>
    </recommendedName>
</protein>
<evidence type="ECO:0000313" key="2">
    <source>
        <dbReference type="EMBL" id="GAA4605459.1"/>
    </source>
</evidence>
<feature type="transmembrane region" description="Helical" evidence="1">
    <location>
        <begin position="227"/>
        <end position="252"/>
    </location>
</feature>
<reference evidence="3" key="1">
    <citation type="journal article" date="2019" name="Int. J. Syst. Evol. Microbiol.">
        <title>The Global Catalogue of Microorganisms (GCM) 10K type strain sequencing project: providing services to taxonomists for standard genome sequencing and annotation.</title>
        <authorList>
            <consortium name="The Broad Institute Genomics Platform"/>
            <consortium name="The Broad Institute Genome Sequencing Center for Infectious Disease"/>
            <person name="Wu L."/>
            <person name="Ma J."/>
        </authorList>
    </citation>
    <scope>NUCLEOTIDE SEQUENCE [LARGE SCALE GENOMIC DNA]</scope>
    <source>
        <strain evidence="3">JCM 17938</strain>
    </source>
</reference>
<feature type="transmembrane region" description="Helical" evidence="1">
    <location>
        <begin position="188"/>
        <end position="215"/>
    </location>
</feature>
<feature type="transmembrane region" description="Helical" evidence="1">
    <location>
        <begin position="22"/>
        <end position="40"/>
    </location>
</feature>
<comment type="caution">
    <text evidence="2">The sequence shown here is derived from an EMBL/GenBank/DDBJ whole genome shotgun (WGS) entry which is preliminary data.</text>
</comment>
<feature type="transmembrane region" description="Helical" evidence="1">
    <location>
        <begin position="264"/>
        <end position="290"/>
    </location>
</feature>
<feature type="transmembrane region" description="Helical" evidence="1">
    <location>
        <begin position="164"/>
        <end position="182"/>
    </location>
</feature>
<sequence>MRRAGAMPVDAFPPLHAQARLLLRPLLPAVAFGLVGVAVLPVTARRLPWRPLLAVAWLGSVGWAVMLQLPDGISRPLTTPTEYLAELPAMGDDPVDWLRAFTMEMQAFPTHVKGHPPLPMLVLWTIQWMGLAGAGWAAAFVIVVGASATAAIGITVRVIAGEDVARRAVPFLVLSPVALWVATSVDAFFLGVAAWAVALVAVAAAGSGSSLNGVVDRSARIGSFKRVAVPFAGGLLLGALPYLSYGLLPIFALPLAVLVLTRPAWPVLMALAAGSLVVPIAFTMAGFSWWEGVVGTHVAWLISHGSRRPYAYFLLGDLAVLALLVGPAAAVALPTALRCAAGPVFTGLPGGRGRPVPDRLGWLAAAALAGVLALDLSGVTSGEVERIWIPYAAWVVTVTAVHRPPGRTMLLAQTVTALVIEAFVRSPW</sequence>
<dbReference type="EMBL" id="BAABHJ010000005">
    <property type="protein sequence ID" value="GAA4605459.1"/>
    <property type="molecule type" value="Genomic_DNA"/>
</dbReference>
<keyword evidence="1" id="KW-0472">Membrane</keyword>
<feature type="transmembrane region" description="Helical" evidence="1">
    <location>
        <begin position="126"/>
        <end position="152"/>
    </location>
</feature>
<evidence type="ECO:0008006" key="4">
    <source>
        <dbReference type="Google" id="ProtNLM"/>
    </source>
</evidence>
<keyword evidence="3" id="KW-1185">Reference proteome</keyword>
<gene>
    <name evidence="2" type="ORF">GCM10023195_18950</name>
</gene>
<accession>A0ABP8TDM9</accession>
<organism evidence="2 3">
    <name type="scientific">Actinoallomurus liliacearum</name>
    <dbReference type="NCBI Taxonomy" id="1080073"/>
    <lineage>
        <taxon>Bacteria</taxon>
        <taxon>Bacillati</taxon>
        <taxon>Actinomycetota</taxon>
        <taxon>Actinomycetes</taxon>
        <taxon>Streptosporangiales</taxon>
        <taxon>Thermomonosporaceae</taxon>
        <taxon>Actinoallomurus</taxon>
    </lineage>
</organism>
<evidence type="ECO:0000313" key="3">
    <source>
        <dbReference type="Proteomes" id="UP001500212"/>
    </source>
</evidence>
<feature type="transmembrane region" description="Helical" evidence="1">
    <location>
        <begin position="310"/>
        <end position="333"/>
    </location>
</feature>
<proteinExistence type="predicted"/>
<keyword evidence="1" id="KW-0812">Transmembrane</keyword>
<name>A0ABP8TDM9_9ACTN</name>
<dbReference type="Proteomes" id="UP001500212">
    <property type="component" value="Unassembled WGS sequence"/>
</dbReference>
<keyword evidence="1" id="KW-1133">Transmembrane helix</keyword>